<reference evidence="4" key="1">
    <citation type="journal article" name="DNA Res.">
        <title>The physiological potential of anammox bacteria as revealed by their core genome structure.</title>
        <authorList>
            <person name="Okubo T."/>
            <person name="Toyoda A."/>
            <person name="Fukuhara K."/>
            <person name="Uchiyama I."/>
            <person name="Harigaya Y."/>
            <person name="Kuroiwa M."/>
            <person name="Suzuki T."/>
            <person name="Murakami Y."/>
            <person name="Suwa Y."/>
            <person name="Takami H."/>
        </authorList>
    </citation>
    <scope>NUCLEOTIDE SEQUENCE</scope>
    <source>
        <strain evidence="4">317325-2</strain>
    </source>
</reference>
<sequence>MVEEFLDAIEAVWRPHEGQREFLAQPARFKVLACGRRWGKTEVCAVQIVHALTRPSPTRHIVLAPTLEQAKLIFDRVVEFLSHSSSILSRLLPPGDTRADLKVTRSPHPKLRWGEHTVVARSGHLGRSLRGNEATHIVVDEAAYVPEELITEVAMPMLATTDGHLTMISTPHGLNHFWRFFQMGQRGEHGIWSRRAPSAESPHVRREFLEVQKALISSRAFRVEYEAEFLDSSGQVFRTESVEACIVPRLTSPPQPPYSIGIDWARYADFTAICVLAGTRQACDLVEIVRIHGLPWKELVRHAARLVARYPSARVLCDSTGVGDPLLEMLREQSPGQAVKGRLFNAAFKSELIDNLAWMIENRSLRMEPDPELLRELQHFEARTSAAGNTKLSAKPGFHDDLVIALALAAHQLPRSYRPGVQVGPVRTFHRGTDRHTPLGENPQ</sequence>
<protein>
    <submittedName>
        <fullName evidence="4">Terminase-like family</fullName>
    </submittedName>
</protein>
<dbReference type="Pfam" id="PF17289">
    <property type="entry name" value="Terminase_6C"/>
    <property type="match status" value="1"/>
</dbReference>
<dbReference type="Gene3D" id="3.30.420.240">
    <property type="match status" value="1"/>
</dbReference>
<proteinExistence type="predicted"/>
<dbReference type="AlphaFoldDB" id="A0A809S549"/>
<feature type="region of interest" description="Disordered" evidence="2">
    <location>
        <begin position="421"/>
        <end position="444"/>
    </location>
</feature>
<dbReference type="Pfam" id="PF03237">
    <property type="entry name" value="Terminase_6N"/>
    <property type="match status" value="1"/>
</dbReference>
<name>A0A809S549_9BACT</name>
<evidence type="ECO:0000313" key="5">
    <source>
        <dbReference type="Proteomes" id="UP000662873"/>
    </source>
</evidence>
<dbReference type="EMBL" id="AP021858">
    <property type="protein sequence ID" value="BBO23936.1"/>
    <property type="molecule type" value="Genomic_DNA"/>
</dbReference>
<dbReference type="SUPFAM" id="SSF52540">
    <property type="entry name" value="P-loop containing nucleoside triphosphate hydrolases"/>
    <property type="match status" value="1"/>
</dbReference>
<evidence type="ECO:0000256" key="2">
    <source>
        <dbReference type="SAM" id="MobiDB-lite"/>
    </source>
</evidence>
<dbReference type="KEGG" id="npy:NPRO_15310"/>
<evidence type="ECO:0000313" key="4">
    <source>
        <dbReference type="EMBL" id="BBO23936.1"/>
    </source>
</evidence>
<keyword evidence="1" id="KW-1188">Viral release from host cell</keyword>
<dbReference type="InterPro" id="IPR035421">
    <property type="entry name" value="Terminase_6C"/>
</dbReference>
<dbReference type="InterPro" id="IPR027417">
    <property type="entry name" value="P-loop_NTPase"/>
</dbReference>
<feature type="domain" description="Terminase large subunit gp17-like C-terminal" evidence="3">
    <location>
        <begin position="260"/>
        <end position="410"/>
    </location>
</feature>
<evidence type="ECO:0000256" key="1">
    <source>
        <dbReference type="ARBA" id="ARBA00022612"/>
    </source>
</evidence>
<organism evidence="4 5">
    <name type="scientific">Candidatus Nitrosymbiomonas proteolyticus</name>
    <dbReference type="NCBI Taxonomy" id="2608984"/>
    <lineage>
        <taxon>Bacteria</taxon>
        <taxon>Bacillati</taxon>
        <taxon>Armatimonadota</taxon>
        <taxon>Armatimonadota incertae sedis</taxon>
        <taxon>Candidatus Nitrosymbiomonas</taxon>
    </lineage>
</organism>
<gene>
    <name evidence="4" type="ORF">NPRO_15310</name>
</gene>
<dbReference type="Proteomes" id="UP000662873">
    <property type="component" value="Chromosome"/>
</dbReference>
<dbReference type="Gene3D" id="3.40.50.300">
    <property type="entry name" value="P-loop containing nucleotide triphosphate hydrolases"/>
    <property type="match status" value="1"/>
</dbReference>
<accession>A0A809S549</accession>
<evidence type="ECO:0000259" key="3">
    <source>
        <dbReference type="Pfam" id="PF17289"/>
    </source>
</evidence>